<feature type="transmembrane region" description="Helical" evidence="5">
    <location>
        <begin position="425"/>
        <end position="442"/>
    </location>
</feature>
<dbReference type="Gene3D" id="1.20.1740.10">
    <property type="entry name" value="Amino acid/polyamine transporter I"/>
    <property type="match status" value="1"/>
</dbReference>
<dbReference type="InterPro" id="IPR002293">
    <property type="entry name" value="AA/rel_permease1"/>
</dbReference>
<feature type="transmembrane region" description="Helical" evidence="5">
    <location>
        <begin position="134"/>
        <end position="152"/>
    </location>
</feature>
<feature type="transmembrane region" description="Helical" evidence="5">
    <location>
        <begin position="488"/>
        <end position="505"/>
    </location>
</feature>
<evidence type="ECO:0000256" key="4">
    <source>
        <dbReference type="ARBA" id="ARBA00023136"/>
    </source>
</evidence>
<protein>
    <submittedName>
        <fullName evidence="6">APC family permease</fullName>
    </submittedName>
</protein>
<comment type="caution">
    <text evidence="6">The sequence shown here is derived from an EMBL/GenBank/DDBJ whole genome shotgun (WGS) entry which is preliminary data.</text>
</comment>
<name>A0ABW2Q1K7_9BACL</name>
<keyword evidence="7" id="KW-1185">Reference proteome</keyword>
<dbReference type="Proteomes" id="UP001596505">
    <property type="component" value="Unassembled WGS sequence"/>
</dbReference>
<dbReference type="PIRSF" id="PIRSF006060">
    <property type="entry name" value="AA_transporter"/>
    <property type="match status" value="1"/>
</dbReference>
<evidence type="ECO:0000256" key="3">
    <source>
        <dbReference type="ARBA" id="ARBA00022989"/>
    </source>
</evidence>
<reference evidence="7" key="1">
    <citation type="journal article" date="2019" name="Int. J. Syst. Evol. Microbiol.">
        <title>The Global Catalogue of Microorganisms (GCM) 10K type strain sequencing project: providing services to taxonomists for standard genome sequencing and annotation.</title>
        <authorList>
            <consortium name="The Broad Institute Genomics Platform"/>
            <consortium name="The Broad Institute Genome Sequencing Center for Infectious Disease"/>
            <person name="Wu L."/>
            <person name="Ma J."/>
        </authorList>
    </citation>
    <scope>NUCLEOTIDE SEQUENCE [LARGE SCALE GENOMIC DNA]</scope>
    <source>
        <strain evidence="7">CGMCC 1.16305</strain>
    </source>
</reference>
<organism evidence="6 7">
    <name type="scientific">Scopulibacillus cellulosilyticus</name>
    <dbReference type="NCBI Taxonomy" id="2665665"/>
    <lineage>
        <taxon>Bacteria</taxon>
        <taxon>Bacillati</taxon>
        <taxon>Bacillota</taxon>
        <taxon>Bacilli</taxon>
        <taxon>Bacillales</taxon>
        <taxon>Sporolactobacillaceae</taxon>
        <taxon>Scopulibacillus</taxon>
    </lineage>
</organism>
<feature type="transmembrane region" description="Helical" evidence="5">
    <location>
        <begin position="342"/>
        <end position="358"/>
    </location>
</feature>
<evidence type="ECO:0000313" key="6">
    <source>
        <dbReference type="EMBL" id="MFC7395516.1"/>
    </source>
</evidence>
<keyword evidence="4 5" id="KW-0472">Membrane</keyword>
<feature type="transmembrane region" description="Helical" evidence="5">
    <location>
        <begin position="364"/>
        <end position="385"/>
    </location>
</feature>
<feature type="transmembrane region" description="Helical" evidence="5">
    <location>
        <begin position="164"/>
        <end position="181"/>
    </location>
</feature>
<dbReference type="InterPro" id="IPR052962">
    <property type="entry name" value="AA_Transporter_AGT"/>
</dbReference>
<feature type="transmembrane region" description="Helical" evidence="5">
    <location>
        <begin position="86"/>
        <end position="105"/>
    </location>
</feature>
<evidence type="ECO:0000256" key="5">
    <source>
        <dbReference type="SAM" id="Phobius"/>
    </source>
</evidence>
<feature type="transmembrane region" description="Helical" evidence="5">
    <location>
        <begin position="234"/>
        <end position="254"/>
    </location>
</feature>
<feature type="transmembrane region" description="Helical" evidence="5">
    <location>
        <begin position="281"/>
        <end position="300"/>
    </location>
</feature>
<dbReference type="RefSeq" id="WP_380970246.1">
    <property type="nucleotide sequence ID" value="NZ_JBHTCO010000045.1"/>
</dbReference>
<dbReference type="PANTHER" id="PTHR47547">
    <property type="match status" value="1"/>
</dbReference>
<evidence type="ECO:0000256" key="2">
    <source>
        <dbReference type="ARBA" id="ARBA00022692"/>
    </source>
</evidence>
<dbReference type="Pfam" id="PF13520">
    <property type="entry name" value="AA_permease_2"/>
    <property type="match status" value="1"/>
</dbReference>
<dbReference type="PANTHER" id="PTHR47547:SF1">
    <property type="entry name" value="ASPARTATE-PROTON SYMPORTER"/>
    <property type="match status" value="1"/>
</dbReference>
<keyword evidence="3 5" id="KW-1133">Transmembrane helix</keyword>
<comment type="subcellular location">
    <subcellularLocation>
        <location evidence="1">Membrane</location>
        <topology evidence="1">Multi-pass membrane protein</topology>
    </subcellularLocation>
</comment>
<proteinExistence type="predicted"/>
<dbReference type="EMBL" id="JBHTCO010000045">
    <property type="protein sequence ID" value="MFC7395516.1"/>
    <property type="molecule type" value="Genomic_DNA"/>
</dbReference>
<sequence length="540" mass="58980">MPSQGKFKRQLSLLDLTFIGFGAIFGSGWLFAASHVGSLAGPAGILSWVIGGFAILLLGLVYCELGAAIPRAGGVVRYPVYSHGPLIGYLIGFITLIAYSSLIAIEVEAARQYAAAWLPGLTQKGSSLPTVTGWFVQFGILCIFFLLNYFSVKTFAKSNTIVTIFKFFVPALTIIVLLTQLKTANFSIHGFAPSGSFGIESAISTGGVIFAYLGLTPIVSVASEAKKPQRTIPIALILSVVLSTLVYVLLQMAFLGSVPTHMLTEGWSGIDKKFSLPFKDIASVLGLGWLTYFIVSDAIISPSGTGNIYMSTTPRIVYGWARSGTLFKIFGKVDEKSGIPRPAVWLSFLLAIFWTLPFPSWDTLISVVSAALILSYAFAPISAAAFRRNARDLPRPFYLKGMAILGPISFIVASLIVYWSGWQTISWLLGSQIVMLIIYLFFKKFVPTKTVNFAQQIKSSLWLVFYYAAMILISYLGLFGGTEILKQPWDLIMIVSVSLITYYWGSYSALPKAIFDDDDVETTELVKASKDVAYNVKMKG</sequence>
<accession>A0ABW2Q1K7</accession>
<keyword evidence="2 5" id="KW-0812">Transmembrane</keyword>
<feature type="transmembrane region" description="Helical" evidence="5">
    <location>
        <begin position="45"/>
        <end position="65"/>
    </location>
</feature>
<evidence type="ECO:0000313" key="7">
    <source>
        <dbReference type="Proteomes" id="UP001596505"/>
    </source>
</evidence>
<feature type="transmembrane region" description="Helical" evidence="5">
    <location>
        <begin position="463"/>
        <end position="482"/>
    </location>
</feature>
<feature type="transmembrane region" description="Helical" evidence="5">
    <location>
        <begin position="397"/>
        <end position="419"/>
    </location>
</feature>
<feature type="transmembrane region" description="Helical" evidence="5">
    <location>
        <begin position="201"/>
        <end position="222"/>
    </location>
</feature>
<evidence type="ECO:0000256" key="1">
    <source>
        <dbReference type="ARBA" id="ARBA00004141"/>
    </source>
</evidence>
<feature type="transmembrane region" description="Helical" evidence="5">
    <location>
        <begin position="12"/>
        <end position="33"/>
    </location>
</feature>
<gene>
    <name evidence="6" type="ORF">ACFQRG_21640</name>
</gene>